<keyword evidence="15" id="KW-1185">Reference proteome</keyword>
<dbReference type="Pfam" id="PF02811">
    <property type="entry name" value="PHP"/>
    <property type="match status" value="1"/>
</dbReference>
<dbReference type="Proteomes" id="UP000663859">
    <property type="component" value="Unassembled WGS sequence"/>
</dbReference>
<dbReference type="RefSeq" id="WP_174582591.1">
    <property type="nucleotide sequence ID" value="NZ_CAJNOB010000070.1"/>
</dbReference>
<dbReference type="EC" id="2.7.7.7" evidence="3"/>
<dbReference type="PANTHER" id="PTHR32294">
    <property type="entry name" value="DNA POLYMERASE III SUBUNIT ALPHA"/>
    <property type="match status" value="1"/>
</dbReference>
<evidence type="ECO:0000256" key="7">
    <source>
        <dbReference type="ARBA" id="ARBA00022695"/>
    </source>
</evidence>
<keyword evidence="5" id="KW-0963">Cytoplasm</keyword>
<keyword evidence="8" id="KW-0235">DNA replication</keyword>
<evidence type="ECO:0000256" key="4">
    <source>
        <dbReference type="ARBA" id="ARBA00017273"/>
    </source>
</evidence>
<dbReference type="InterPro" id="IPR011708">
    <property type="entry name" value="DNA_pol3_alpha_NTPase_dom"/>
</dbReference>
<dbReference type="InterPro" id="IPR003141">
    <property type="entry name" value="Pol/His_phosphatase_N"/>
</dbReference>
<feature type="domain" description="Polymerase/histidinol phosphatase N-terminal" evidence="13">
    <location>
        <begin position="4"/>
        <end position="71"/>
    </location>
</feature>
<protein>
    <recommendedName>
        <fullName evidence="4">Error-prone DNA polymerase</fullName>
        <ecNumber evidence="3">2.7.7.7</ecNumber>
    </recommendedName>
</protein>
<comment type="catalytic activity">
    <reaction evidence="12">
        <text>DNA(n) + a 2'-deoxyribonucleoside 5'-triphosphate = DNA(n+1) + diphosphate</text>
        <dbReference type="Rhea" id="RHEA:22508"/>
        <dbReference type="Rhea" id="RHEA-COMP:17339"/>
        <dbReference type="Rhea" id="RHEA-COMP:17340"/>
        <dbReference type="ChEBI" id="CHEBI:33019"/>
        <dbReference type="ChEBI" id="CHEBI:61560"/>
        <dbReference type="ChEBI" id="CHEBI:173112"/>
        <dbReference type="EC" id="2.7.7.7"/>
    </reaction>
</comment>
<dbReference type="SMART" id="SM00481">
    <property type="entry name" value="POLIIIAc"/>
    <property type="match status" value="1"/>
</dbReference>
<evidence type="ECO:0000256" key="5">
    <source>
        <dbReference type="ARBA" id="ARBA00022490"/>
    </source>
</evidence>
<comment type="caution">
    <text evidence="14">The sequence shown here is derived from an EMBL/GenBank/DDBJ whole genome shotgun (WGS) entry which is preliminary data.</text>
</comment>
<dbReference type="InterPro" id="IPR004013">
    <property type="entry name" value="PHP_dom"/>
</dbReference>
<dbReference type="Pfam" id="PF07733">
    <property type="entry name" value="DNA_pol3_alpha"/>
    <property type="match status" value="1"/>
</dbReference>
<comment type="subcellular location">
    <subcellularLocation>
        <location evidence="1">Cytoplasm</location>
    </subcellularLocation>
</comment>
<gene>
    <name evidence="14" type="primary">dnaE</name>
    <name evidence="14" type="ORF">MPNT_80054</name>
</gene>
<keyword evidence="11" id="KW-0234">DNA repair</keyword>
<evidence type="ECO:0000256" key="11">
    <source>
        <dbReference type="ARBA" id="ARBA00023204"/>
    </source>
</evidence>
<comment type="similarity">
    <text evidence="2">Belongs to the DNA polymerase type-C family. DnaE2 subfamily.</text>
</comment>
<dbReference type="EMBL" id="CAJNOB010000070">
    <property type="protein sequence ID" value="CAF0704988.1"/>
    <property type="molecule type" value="Genomic_DNA"/>
</dbReference>
<dbReference type="CDD" id="cd04485">
    <property type="entry name" value="DnaE_OBF"/>
    <property type="match status" value="1"/>
</dbReference>
<dbReference type="InterPro" id="IPR040982">
    <property type="entry name" value="DNA_pol3_finger"/>
</dbReference>
<name>A0A8J2FTI7_9BACT</name>
<organism evidence="14 15">
    <name type="scientific">Candidatus Methylacidithermus pantelleriae</name>
    <dbReference type="NCBI Taxonomy" id="2744239"/>
    <lineage>
        <taxon>Bacteria</taxon>
        <taxon>Pseudomonadati</taxon>
        <taxon>Verrucomicrobiota</taxon>
        <taxon>Methylacidiphilae</taxon>
        <taxon>Methylacidiphilales</taxon>
        <taxon>Methylacidiphilaceae</taxon>
        <taxon>Candidatus Methylacidithermus</taxon>
    </lineage>
</organism>
<evidence type="ECO:0000313" key="15">
    <source>
        <dbReference type="Proteomes" id="UP000663859"/>
    </source>
</evidence>
<proteinExistence type="inferred from homology"/>
<dbReference type="InterPro" id="IPR029460">
    <property type="entry name" value="DNAPol_HHH"/>
</dbReference>
<keyword evidence="7 14" id="KW-0548">Nucleotidyltransferase</keyword>
<sequence length="1030" mass="116408">MAYAELHLRSAFSFLRGASLPEKLVEEAVRKELSILVLCDRDGVYGIPRFHGAAKKAGIQARVGCELTLEDETVLPILIENRKGYENLCRLLTQAKLQAPKGKARIRWQELAVYAEGWIALTGDEEGPLRKALRRGGKEEGKKVLRRLLSIFGKNHLYVELQRQRIREERYWDSLSQELAAQEGIPYVATGGVLYATAEERPIYDLFLCLQRGCRLEEAGKLLSPNAERRLKGEREMRELFRDIPQAVAIAGELAERLSFSLENLGYQFPSYPVPPGETQDSFLEKLVWFGAKQRYGELTPEVRAQLRHELDVIHKLGFAGYFLLVWDIVSWCASQGILCQGRGSAANSAVCYSLGITAIDPVSCRLLFERFLSEGREGWPDIDIDLPSGEARERVIQEIYHRYGRRGAAMTACVITFQERNSAREIGKVLGLPEEAIEQLADWLRLESPSSLVCSEKILRMVGLDPTHPRIITFWKLYQKILGLPRHLGQHPGGIVIDPQGLDRFVPIERAAMPGRTILQWDKDDCEELGIVKVDFLGLGMMAVLQEVIQRVRQKGVPIDLAHIPKNDPKTFELLQKADTIGVFQVESRAQQCTLPRLRPENFYDLVIEIAIVRPGPLHGNLIHPYLLRRAGKEPVRYWDPRLQPVLERTLGIPLFQEQVLQIAMILGGFSASEAEELRRALGFHRSPERMAQVLQKLRKAFETRGVSPQVIEEIVSAISSFALYGFPESHAASFAILSYASAYFKAHHPAEFYAALLNHQPMGFYSPATLIQDGKRHGVRFLPVSVLHSEEFCTVENGAVRLGLIYVRHLSEHHRKALLRARAEKPFESLEDLRKRVPLDQDEWQALAALGALEGLTSHRREALWQVTVPMSSQDLDWEDSLSPLCPLSPMTREERVWTDFWASSCTVGPHPLACLRKKLPPDLLTAKDLIFCKDSQKIRFAGAVIARQRPATAQGIVFLSLEDETGIGNVVVFPPVFRRFQLTIAREAYLVVEGKIQRKDGVTHVIAHRVQPLSSLLLPRIRSHDFH</sequence>
<evidence type="ECO:0000256" key="6">
    <source>
        <dbReference type="ARBA" id="ARBA00022679"/>
    </source>
</evidence>
<evidence type="ECO:0000256" key="9">
    <source>
        <dbReference type="ARBA" id="ARBA00022763"/>
    </source>
</evidence>
<dbReference type="InterPro" id="IPR004805">
    <property type="entry name" value="DnaE2/DnaE/PolC"/>
</dbReference>
<evidence type="ECO:0000259" key="13">
    <source>
        <dbReference type="SMART" id="SM00481"/>
    </source>
</evidence>
<dbReference type="NCBIfam" id="TIGR00594">
    <property type="entry name" value="polc"/>
    <property type="match status" value="1"/>
</dbReference>
<evidence type="ECO:0000256" key="12">
    <source>
        <dbReference type="ARBA" id="ARBA00049244"/>
    </source>
</evidence>
<dbReference type="HAMAP" id="MF_01902">
    <property type="entry name" value="DNApol_error_prone"/>
    <property type="match status" value="1"/>
</dbReference>
<dbReference type="NCBIfam" id="NF004225">
    <property type="entry name" value="PRK05672.1"/>
    <property type="match status" value="1"/>
</dbReference>
<evidence type="ECO:0000313" key="14">
    <source>
        <dbReference type="EMBL" id="CAF0704988.1"/>
    </source>
</evidence>
<dbReference type="Pfam" id="PF17657">
    <property type="entry name" value="DNA_pol3_finger"/>
    <property type="match status" value="1"/>
</dbReference>
<dbReference type="GO" id="GO:0006260">
    <property type="term" value="P:DNA replication"/>
    <property type="evidence" value="ECO:0007669"/>
    <property type="project" value="UniProtKB-KW"/>
</dbReference>
<evidence type="ECO:0000256" key="2">
    <source>
        <dbReference type="ARBA" id="ARBA00007391"/>
    </source>
</evidence>
<dbReference type="Gene3D" id="3.20.20.140">
    <property type="entry name" value="Metal-dependent hydrolases"/>
    <property type="match status" value="1"/>
</dbReference>
<dbReference type="GO" id="GO:0008408">
    <property type="term" value="F:3'-5' exonuclease activity"/>
    <property type="evidence" value="ECO:0007669"/>
    <property type="project" value="InterPro"/>
</dbReference>
<reference evidence="14" key="1">
    <citation type="submission" date="2021-02" db="EMBL/GenBank/DDBJ databases">
        <authorList>
            <person name="Cremers G."/>
            <person name="Picone N."/>
        </authorList>
    </citation>
    <scope>NUCLEOTIDE SEQUENCE</scope>
    <source>
        <strain evidence="14">PQ17</strain>
    </source>
</reference>
<dbReference type="GO" id="GO:0006281">
    <property type="term" value="P:DNA repair"/>
    <property type="evidence" value="ECO:0007669"/>
    <property type="project" value="UniProtKB-KW"/>
</dbReference>
<dbReference type="InterPro" id="IPR016195">
    <property type="entry name" value="Pol/histidinol_Pase-like"/>
</dbReference>
<dbReference type="PANTHER" id="PTHR32294:SF4">
    <property type="entry name" value="ERROR-PRONE DNA POLYMERASE"/>
    <property type="match status" value="1"/>
</dbReference>
<evidence type="ECO:0000256" key="10">
    <source>
        <dbReference type="ARBA" id="ARBA00022932"/>
    </source>
</evidence>
<evidence type="ECO:0000256" key="3">
    <source>
        <dbReference type="ARBA" id="ARBA00012417"/>
    </source>
</evidence>
<dbReference type="Gene3D" id="1.10.150.870">
    <property type="match status" value="1"/>
</dbReference>
<dbReference type="InterPro" id="IPR023073">
    <property type="entry name" value="DnaE2"/>
</dbReference>
<dbReference type="GO" id="GO:0003676">
    <property type="term" value="F:nucleic acid binding"/>
    <property type="evidence" value="ECO:0007669"/>
    <property type="project" value="InterPro"/>
</dbReference>
<evidence type="ECO:0000256" key="8">
    <source>
        <dbReference type="ARBA" id="ARBA00022705"/>
    </source>
</evidence>
<dbReference type="AlphaFoldDB" id="A0A8J2FTI7"/>
<keyword evidence="10" id="KW-0239">DNA-directed DNA polymerase</keyword>
<dbReference type="SUPFAM" id="SSF89550">
    <property type="entry name" value="PHP domain-like"/>
    <property type="match status" value="1"/>
</dbReference>
<evidence type="ECO:0000256" key="1">
    <source>
        <dbReference type="ARBA" id="ARBA00004496"/>
    </source>
</evidence>
<keyword evidence="6 14" id="KW-0808">Transferase</keyword>
<dbReference type="Pfam" id="PF14579">
    <property type="entry name" value="HHH_6"/>
    <property type="match status" value="1"/>
</dbReference>
<dbReference type="GO" id="GO:0003887">
    <property type="term" value="F:DNA-directed DNA polymerase activity"/>
    <property type="evidence" value="ECO:0007669"/>
    <property type="project" value="UniProtKB-KW"/>
</dbReference>
<accession>A0A8J2FTI7</accession>
<keyword evidence="9" id="KW-0227">DNA damage</keyword>
<dbReference type="Pfam" id="PF01336">
    <property type="entry name" value="tRNA_anti-codon"/>
    <property type="match status" value="1"/>
</dbReference>
<dbReference type="InterPro" id="IPR004365">
    <property type="entry name" value="NA-bd_OB_tRNA"/>
</dbReference>
<dbReference type="GO" id="GO:0005737">
    <property type="term" value="C:cytoplasm"/>
    <property type="evidence" value="ECO:0007669"/>
    <property type="project" value="UniProtKB-SubCell"/>
</dbReference>